<comment type="caution">
    <text evidence="1">The sequence shown here is derived from an EMBL/GenBank/DDBJ whole genome shotgun (WGS) entry which is preliminary data.</text>
</comment>
<reference evidence="1" key="1">
    <citation type="journal article" date="2020" name="mSystems">
        <title>Genome- and Community-Level Interaction Insights into Carbon Utilization and Element Cycling Functions of Hydrothermarchaeota in Hydrothermal Sediment.</title>
        <authorList>
            <person name="Zhou Z."/>
            <person name="Liu Y."/>
            <person name="Xu W."/>
            <person name="Pan J."/>
            <person name="Luo Z.H."/>
            <person name="Li M."/>
        </authorList>
    </citation>
    <scope>NUCLEOTIDE SEQUENCE [LARGE SCALE GENOMIC DNA]</scope>
    <source>
        <strain evidence="1">SpSt-573</strain>
    </source>
</reference>
<gene>
    <name evidence="1" type="ORF">ENT37_11715</name>
</gene>
<dbReference type="EMBL" id="DSYK01000580">
    <property type="protein sequence ID" value="HGS22516.1"/>
    <property type="molecule type" value="Genomic_DNA"/>
</dbReference>
<sequence>MSNPNPPSTKFVHPIEEVFAQILDFYGVRWEYEPRTFPLEWDESGNVIEAFTPDFYLPEQNLYVELTTLRPQLTTKKNRKLKRIRELYPGINIKLFKRRELRNMMLRFGLTEEAERILGSDAQEVQE</sequence>
<accession>A0A7C4KIW1</accession>
<proteinExistence type="predicted"/>
<dbReference type="Gene3D" id="3.40.91.30">
    <property type="match status" value="1"/>
</dbReference>
<evidence type="ECO:0000313" key="1">
    <source>
        <dbReference type="EMBL" id="HGS22516.1"/>
    </source>
</evidence>
<organism evidence="1">
    <name type="scientific">Anaerolinea thermolimosa</name>
    <dbReference type="NCBI Taxonomy" id="229919"/>
    <lineage>
        <taxon>Bacteria</taxon>
        <taxon>Bacillati</taxon>
        <taxon>Chloroflexota</taxon>
        <taxon>Anaerolineae</taxon>
        <taxon>Anaerolineales</taxon>
        <taxon>Anaerolineaceae</taxon>
        <taxon>Anaerolinea</taxon>
    </lineage>
</organism>
<name>A0A7C4KIW1_9CHLR</name>
<protein>
    <submittedName>
        <fullName evidence="1">Uncharacterized protein</fullName>
    </submittedName>
</protein>
<dbReference type="AlphaFoldDB" id="A0A7C4KIW1"/>